<evidence type="ECO:0000313" key="12">
    <source>
        <dbReference type="Proteomes" id="UP000722989"/>
    </source>
</evidence>
<dbReference type="PANTHER" id="PTHR13817">
    <property type="entry name" value="TITIN"/>
    <property type="match status" value="1"/>
</dbReference>
<comment type="caution">
    <text evidence="11">The sequence shown here is derived from an EMBL/GenBank/DDBJ whole genome shotgun (WGS) entry which is preliminary data.</text>
</comment>
<keyword evidence="3" id="KW-0732">Signal</keyword>
<organism evidence="11 12">
    <name type="scientific">Planosporangium thailandense</name>
    <dbReference type="NCBI Taxonomy" id="765197"/>
    <lineage>
        <taxon>Bacteria</taxon>
        <taxon>Bacillati</taxon>
        <taxon>Actinomycetota</taxon>
        <taxon>Actinomycetes</taxon>
        <taxon>Micromonosporales</taxon>
        <taxon>Micromonosporaceae</taxon>
        <taxon>Planosporangium</taxon>
    </lineage>
</organism>
<reference evidence="11 12" key="1">
    <citation type="submission" date="2020-03" db="EMBL/GenBank/DDBJ databases">
        <title>WGS of the type strain of Planosporangium spp.</title>
        <authorList>
            <person name="Thawai C."/>
        </authorList>
    </citation>
    <scope>NUCLEOTIDE SEQUENCE [LARGE SCALE GENOMIC DNA]</scope>
    <source>
        <strain evidence="11 12">TBRC 5610</strain>
    </source>
</reference>
<dbReference type="SUPFAM" id="SSF49265">
    <property type="entry name" value="Fibronectin type III"/>
    <property type="match status" value="2"/>
</dbReference>
<dbReference type="NCBIfam" id="TIGR01167">
    <property type="entry name" value="LPXTG_anchor"/>
    <property type="match status" value="1"/>
</dbReference>
<evidence type="ECO:0000313" key="11">
    <source>
        <dbReference type="EMBL" id="NJC70004.1"/>
    </source>
</evidence>
<keyword evidence="12" id="KW-1185">Reference proteome</keyword>
<evidence type="ECO:0000256" key="5">
    <source>
        <dbReference type="ARBA" id="ARBA00023088"/>
    </source>
</evidence>
<evidence type="ECO:0000259" key="10">
    <source>
        <dbReference type="PROSITE" id="PS50853"/>
    </source>
</evidence>
<sequence>MTDNTGGVLCVDITTSASNPYCGFTALTGAGEAVLGFGSSVDGQAIVGQKMYALNASGTTTGAGNKLLCFDQVTKAACAGQPYAIGRDSTSASSFDWTVGIAGKVFAYYQTTSAYAVNCFDPATKAICAGTWPQTTAAANTAQPFPMLDANGDPTGICLPVQGAAPCWSLTGGSVATPAALNSALGSGGSWENSTTFGTRIYVANGGTNSISCYDFATGAGCQNFPKNIQNANLVYTVQPDPVRIGCLWTNADNGASQIQNFDAYTGGSCGNTIRVSTDMIIPQGQCTPTAWKSVTVVDPAPGGYQAAKFDITRANGVAVPGGSSLAVNAQGTLNLSGLDLSSTGMRPLFALSMTSPTLNPAGIKLSFAWESPSDPVCTGAPYAPGKPTVQGGDGQAVVSWTPPSDNGSPITKYTVTAQPGGKTCTVNAPATTCTVTGLDNGTAYTFTVVATNAKGTSGPSPASSSVVPLGVPGQVGTPTVQMGDGQAVVSWTAPSDGGSPIIGYTVTAQPGGKTCTVNAPTMTCTITGLDNGTAYTFTVSATNAKGSSKPSAAVGLPGQVGKPTVKATAGQAVVSWTAPSDNGSPIIGYTVTAQPGGKTCTASGSATSCTITGLDSGTAYGFTVAATNAVGDSQPSLATVATIPAAGSSKLALTGTASSMIMTIGVALLLFGGALLVIVRRRRVSDAEL</sequence>
<dbReference type="InterPro" id="IPR036116">
    <property type="entry name" value="FN3_sf"/>
</dbReference>
<dbReference type="EMBL" id="JAATVY010000005">
    <property type="protein sequence ID" value="NJC70004.1"/>
    <property type="molecule type" value="Genomic_DNA"/>
</dbReference>
<accession>A0ABX0XVD9</accession>
<feature type="domain" description="Fibronectin type-III" evidence="10">
    <location>
        <begin position="384"/>
        <end position="471"/>
    </location>
</feature>
<evidence type="ECO:0000256" key="4">
    <source>
        <dbReference type="ARBA" id="ARBA00022737"/>
    </source>
</evidence>
<evidence type="ECO:0000256" key="2">
    <source>
        <dbReference type="ARBA" id="ARBA00022525"/>
    </source>
</evidence>
<keyword evidence="1" id="KW-0134">Cell wall</keyword>
<keyword evidence="7" id="KW-0119">Carbohydrate metabolism</keyword>
<dbReference type="CDD" id="cd00063">
    <property type="entry name" value="FN3"/>
    <property type="match status" value="3"/>
</dbReference>
<keyword evidence="7" id="KW-0624">Polysaccharide degradation</keyword>
<dbReference type="PRINTS" id="PR00014">
    <property type="entry name" value="FNTYPEIII"/>
</dbReference>
<evidence type="ECO:0000259" key="9">
    <source>
        <dbReference type="PROSITE" id="PS50847"/>
    </source>
</evidence>
<dbReference type="InterPro" id="IPR019931">
    <property type="entry name" value="LPXTG_anchor"/>
</dbReference>
<keyword evidence="4" id="KW-0677">Repeat</keyword>
<keyword evidence="2" id="KW-0964">Secreted</keyword>
<dbReference type="Gene3D" id="2.60.40.10">
    <property type="entry name" value="Immunoglobulins"/>
    <property type="match status" value="3"/>
</dbReference>
<dbReference type="InterPro" id="IPR013783">
    <property type="entry name" value="Ig-like_fold"/>
</dbReference>
<keyword evidence="8" id="KW-0472">Membrane</keyword>
<evidence type="ECO:0000256" key="6">
    <source>
        <dbReference type="ARBA" id="ARBA00023295"/>
    </source>
</evidence>
<dbReference type="Proteomes" id="UP000722989">
    <property type="component" value="Unassembled WGS sequence"/>
</dbReference>
<dbReference type="Pfam" id="PF00041">
    <property type="entry name" value="fn3"/>
    <property type="match status" value="3"/>
</dbReference>
<feature type="domain" description="Fibronectin type-III" evidence="10">
    <location>
        <begin position="569"/>
        <end position="647"/>
    </location>
</feature>
<name>A0ABX0XVD9_9ACTN</name>
<keyword evidence="6" id="KW-0326">Glycosidase</keyword>
<evidence type="ECO:0000256" key="7">
    <source>
        <dbReference type="ARBA" id="ARBA00023326"/>
    </source>
</evidence>
<evidence type="ECO:0000256" key="1">
    <source>
        <dbReference type="ARBA" id="ARBA00022512"/>
    </source>
</evidence>
<dbReference type="PROSITE" id="PS50853">
    <property type="entry name" value="FN3"/>
    <property type="match status" value="3"/>
</dbReference>
<proteinExistence type="predicted"/>
<dbReference type="SMART" id="SM00060">
    <property type="entry name" value="FN3"/>
    <property type="match status" value="3"/>
</dbReference>
<keyword evidence="6" id="KW-0378">Hydrolase</keyword>
<feature type="transmembrane region" description="Helical" evidence="8">
    <location>
        <begin position="661"/>
        <end position="680"/>
    </location>
</feature>
<keyword evidence="8" id="KW-1133">Transmembrane helix</keyword>
<protein>
    <submittedName>
        <fullName evidence="11">Fibronectin type III domain-containing protein</fullName>
    </submittedName>
</protein>
<dbReference type="InterPro" id="IPR050964">
    <property type="entry name" value="Striated_Muscle_Regulatory"/>
</dbReference>
<keyword evidence="8" id="KW-0812">Transmembrane</keyword>
<dbReference type="InterPro" id="IPR003961">
    <property type="entry name" value="FN3_dom"/>
</dbReference>
<evidence type="ECO:0000256" key="8">
    <source>
        <dbReference type="SAM" id="Phobius"/>
    </source>
</evidence>
<feature type="domain" description="Fibronectin type-III" evidence="10">
    <location>
        <begin position="472"/>
        <end position="564"/>
    </location>
</feature>
<evidence type="ECO:0000256" key="3">
    <source>
        <dbReference type="ARBA" id="ARBA00022729"/>
    </source>
</evidence>
<keyword evidence="5" id="KW-0572">Peptidoglycan-anchor</keyword>
<dbReference type="PROSITE" id="PS50847">
    <property type="entry name" value="GRAM_POS_ANCHORING"/>
    <property type="match status" value="1"/>
</dbReference>
<feature type="domain" description="Gram-positive cocci surface proteins LPxTG" evidence="9">
    <location>
        <begin position="652"/>
        <end position="690"/>
    </location>
</feature>
<gene>
    <name evidence="11" type="ORF">HC031_09820</name>
</gene>
<dbReference type="PANTHER" id="PTHR13817:SF151">
    <property type="entry name" value="TITIN"/>
    <property type="match status" value="1"/>
</dbReference>